<sequence>MFNRRSFALFTRNAVASVIAFVLDLAALWLMVDGLGWNRMAAAAFAFFCANSLHYALARICVFPGSERDLWLGYIYFVVNGCIGLIAILSLFWLLSGPAGIPYLLARIAASLCGGTLVFLLNATGNFRQL</sequence>
<keyword evidence="8" id="KW-1185">Reference proteome</keyword>
<feature type="transmembrane region" description="Helical" evidence="5">
    <location>
        <begin position="101"/>
        <end position="121"/>
    </location>
</feature>
<feature type="transmembrane region" description="Helical" evidence="5">
    <location>
        <begin position="37"/>
        <end position="58"/>
    </location>
</feature>
<name>A0ABZ0BC43_9SPHN</name>
<evidence type="ECO:0000313" key="7">
    <source>
        <dbReference type="EMBL" id="WNO54810.1"/>
    </source>
</evidence>
<dbReference type="InterPro" id="IPR007267">
    <property type="entry name" value="GtrA_DPMS_TM"/>
</dbReference>
<keyword evidence="4 5" id="KW-0472">Membrane</keyword>
<evidence type="ECO:0000256" key="2">
    <source>
        <dbReference type="ARBA" id="ARBA00022692"/>
    </source>
</evidence>
<feature type="transmembrane region" description="Helical" evidence="5">
    <location>
        <begin position="70"/>
        <end position="95"/>
    </location>
</feature>
<dbReference type="Pfam" id="PF04138">
    <property type="entry name" value="GtrA_DPMS_TM"/>
    <property type="match status" value="1"/>
</dbReference>
<keyword evidence="2 5" id="KW-0812">Transmembrane</keyword>
<dbReference type="RefSeq" id="WP_313917716.1">
    <property type="nucleotide sequence ID" value="NZ_CP135076.1"/>
</dbReference>
<dbReference type="EMBL" id="CP135076">
    <property type="protein sequence ID" value="WNO54810.1"/>
    <property type="molecule type" value="Genomic_DNA"/>
</dbReference>
<comment type="subcellular location">
    <subcellularLocation>
        <location evidence="1">Membrane</location>
        <topology evidence="1">Multi-pass membrane protein</topology>
    </subcellularLocation>
</comment>
<organism evidence="7 8">
    <name type="scientific">Stakelama saccharophila</name>
    <dbReference type="NCBI Taxonomy" id="3075605"/>
    <lineage>
        <taxon>Bacteria</taxon>
        <taxon>Pseudomonadati</taxon>
        <taxon>Pseudomonadota</taxon>
        <taxon>Alphaproteobacteria</taxon>
        <taxon>Sphingomonadales</taxon>
        <taxon>Sphingomonadaceae</taxon>
        <taxon>Stakelama</taxon>
    </lineage>
</organism>
<evidence type="ECO:0000256" key="1">
    <source>
        <dbReference type="ARBA" id="ARBA00004141"/>
    </source>
</evidence>
<gene>
    <name evidence="7" type="ORF">RPR59_06075</name>
</gene>
<dbReference type="Proteomes" id="UP001302249">
    <property type="component" value="Chromosome"/>
</dbReference>
<evidence type="ECO:0000256" key="4">
    <source>
        <dbReference type="ARBA" id="ARBA00023136"/>
    </source>
</evidence>
<proteinExistence type="predicted"/>
<evidence type="ECO:0000256" key="3">
    <source>
        <dbReference type="ARBA" id="ARBA00022989"/>
    </source>
</evidence>
<accession>A0ABZ0BC43</accession>
<keyword evidence="3 5" id="KW-1133">Transmembrane helix</keyword>
<feature type="domain" description="GtrA/DPMS transmembrane" evidence="6">
    <location>
        <begin position="15"/>
        <end position="123"/>
    </location>
</feature>
<reference evidence="7 8" key="1">
    <citation type="submission" date="2023-09" db="EMBL/GenBank/DDBJ databases">
        <authorList>
            <person name="Rey-Velasco X."/>
        </authorList>
    </citation>
    <scope>NUCLEOTIDE SEQUENCE [LARGE SCALE GENOMIC DNA]</scope>
    <source>
        <strain evidence="7 8">W311</strain>
    </source>
</reference>
<evidence type="ECO:0000259" key="6">
    <source>
        <dbReference type="Pfam" id="PF04138"/>
    </source>
</evidence>
<evidence type="ECO:0000256" key="5">
    <source>
        <dbReference type="SAM" id="Phobius"/>
    </source>
</evidence>
<feature type="transmembrane region" description="Helical" evidence="5">
    <location>
        <begin position="12"/>
        <end position="31"/>
    </location>
</feature>
<evidence type="ECO:0000313" key="8">
    <source>
        <dbReference type="Proteomes" id="UP001302249"/>
    </source>
</evidence>
<protein>
    <submittedName>
        <fullName evidence="7">GtrA family protein</fullName>
    </submittedName>
</protein>